<dbReference type="GO" id="GO:0046872">
    <property type="term" value="F:metal ion binding"/>
    <property type="evidence" value="ECO:0007669"/>
    <property type="project" value="UniProtKB-KW"/>
</dbReference>
<evidence type="ECO:0000313" key="18">
    <source>
        <dbReference type="Proteomes" id="UP000077755"/>
    </source>
</evidence>
<proteinExistence type="inferred from homology"/>
<evidence type="ECO:0000259" key="14">
    <source>
        <dbReference type="Pfam" id="PF04926"/>
    </source>
</evidence>
<dbReference type="GO" id="GO:0003723">
    <property type="term" value="F:RNA binding"/>
    <property type="evidence" value="ECO:0007669"/>
    <property type="project" value="UniProtKB-UniRule"/>
</dbReference>
<dbReference type="Gene3D" id="3.30.460.10">
    <property type="entry name" value="Beta Polymerase, domain 2"/>
    <property type="match status" value="1"/>
</dbReference>
<comment type="cofactor">
    <cofactor evidence="1">
        <name>Mn(2+)</name>
        <dbReference type="ChEBI" id="CHEBI:29035"/>
    </cofactor>
</comment>
<dbReference type="GO" id="GO:0006397">
    <property type="term" value="P:mRNA processing"/>
    <property type="evidence" value="ECO:0007669"/>
    <property type="project" value="UniProtKB-KW"/>
</dbReference>
<dbReference type="GO" id="GO:0005634">
    <property type="term" value="C:nucleus"/>
    <property type="evidence" value="ECO:0007669"/>
    <property type="project" value="UniProtKB-SubCell"/>
</dbReference>
<comment type="subcellular location">
    <subcellularLocation>
        <location evidence="2 11">Nucleus</location>
    </subcellularLocation>
</comment>
<evidence type="ECO:0000256" key="8">
    <source>
        <dbReference type="ARBA" id="ARBA00022840"/>
    </source>
</evidence>
<dbReference type="PANTHER" id="PTHR10682:SF48">
    <property type="entry name" value="POLYNUCLEOTIDE ADENYLYLTRANSFERASE"/>
    <property type="match status" value="1"/>
</dbReference>
<feature type="binding site" evidence="12">
    <location>
        <begin position="116"/>
        <end position="118"/>
    </location>
    <ligand>
        <name>ATP</name>
        <dbReference type="ChEBI" id="CHEBI:30616"/>
    </ligand>
</feature>
<feature type="domain" description="Poly(A) polymerase RNA-binding" evidence="14">
    <location>
        <begin position="371"/>
        <end position="429"/>
    </location>
</feature>
<evidence type="ECO:0000256" key="9">
    <source>
        <dbReference type="ARBA" id="ARBA00022842"/>
    </source>
</evidence>
<dbReference type="GO" id="GO:0005524">
    <property type="term" value="F:ATP binding"/>
    <property type="evidence" value="ECO:0007669"/>
    <property type="project" value="UniProtKB-UniRule"/>
</dbReference>
<dbReference type="SUPFAM" id="SSF81631">
    <property type="entry name" value="PAP/OAS1 substrate-binding domain"/>
    <property type="match status" value="1"/>
</dbReference>
<evidence type="ECO:0000256" key="6">
    <source>
        <dbReference type="ARBA" id="ARBA00022723"/>
    </source>
</evidence>
<feature type="binding site" evidence="13">
    <location>
        <position position="118"/>
    </location>
    <ligand>
        <name>Mg(2+)</name>
        <dbReference type="ChEBI" id="CHEBI:18420"/>
        <label>2</label>
        <note>catalytic</note>
    </ligand>
</feature>
<keyword evidence="4 11" id="KW-0507">mRNA processing</keyword>
<dbReference type="GO" id="GO:1990817">
    <property type="term" value="F:poly(A) RNA polymerase activity"/>
    <property type="evidence" value="ECO:0007669"/>
    <property type="project" value="UniProtKB-UniRule"/>
</dbReference>
<organism evidence="17 18">
    <name type="scientific">Daucus carota subsp. sativus</name>
    <name type="common">Carrot</name>
    <dbReference type="NCBI Taxonomy" id="79200"/>
    <lineage>
        <taxon>Eukaryota</taxon>
        <taxon>Viridiplantae</taxon>
        <taxon>Streptophyta</taxon>
        <taxon>Embryophyta</taxon>
        <taxon>Tracheophyta</taxon>
        <taxon>Spermatophyta</taxon>
        <taxon>Magnoliopsida</taxon>
        <taxon>eudicotyledons</taxon>
        <taxon>Gunneridae</taxon>
        <taxon>Pentapetalae</taxon>
        <taxon>asterids</taxon>
        <taxon>campanulids</taxon>
        <taxon>Apiales</taxon>
        <taxon>Apiaceae</taxon>
        <taxon>Apioideae</taxon>
        <taxon>Scandiceae</taxon>
        <taxon>Daucinae</taxon>
        <taxon>Daucus</taxon>
        <taxon>Daucus sect. Daucus</taxon>
    </lineage>
</organism>
<keyword evidence="6 13" id="KW-0479">Metal-binding</keyword>
<evidence type="ECO:0000256" key="7">
    <source>
        <dbReference type="ARBA" id="ARBA00022741"/>
    </source>
</evidence>
<keyword evidence="7 11" id="KW-0547">Nucleotide-binding</keyword>
<feature type="domain" description="Poly(A) polymerase central" evidence="15">
    <location>
        <begin position="222"/>
        <end position="367"/>
    </location>
</feature>
<dbReference type="InterPro" id="IPR011068">
    <property type="entry name" value="NuclTrfase_I-like_C"/>
</dbReference>
<dbReference type="Pfam" id="PF20750">
    <property type="entry name" value="PAP_NTPase"/>
    <property type="match status" value="1"/>
</dbReference>
<dbReference type="InterPro" id="IPR043519">
    <property type="entry name" value="NT_sf"/>
</dbReference>
<reference evidence="17" key="1">
    <citation type="journal article" date="2016" name="Nat. Genet.">
        <title>A high-quality carrot genome assembly provides new insights into carotenoid accumulation and asterid genome evolution.</title>
        <authorList>
            <person name="Iorizzo M."/>
            <person name="Ellison S."/>
            <person name="Senalik D."/>
            <person name="Zeng P."/>
            <person name="Satapoomin P."/>
            <person name="Huang J."/>
            <person name="Bowman M."/>
            <person name="Iovene M."/>
            <person name="Sanseverino W."/>
            <person name="Cavagnaro P."/>
            <person name="Yildiz M."/>
            <person name="Macko-Podgorni A."/>
            <person name="Moranska E."/>
            <person name="Grzebelus E."/>
            <person name="Grzebelus D."/>
            <person name="Ashrafi H."/>
            <person name="Zheng Z."/>
            <person name="Cheng S."/>
            <person name="Spooner D."/>
            <person name="Van Deynze A."/>
            <person name="Simon P."/>
        </authorList>
    </citation>
    <scope>NUCLEOTIDE SEQUENCE</scope>
    <source>
        <tissue evidence="17">Leaf</tissue>
    </source>
</reference>
<dbReference type="FunFam" id="1.10.1410.10:FF:000001">
    <property type="entry name" value="Putative poly(A) polymerase gamma"/>
    <property type="match status" value="1"/>
</dbReference>
<dbReference type="Gene3D" id="1.10.1410.10">
    <property type="match status" value="1"/>
</dbReference>
<dbReference type="InterPro" id="IPR007012">
    <property type="entry name" value="PolA_pol_cen_dom"/>
</dbReference>
<gene>
    <name evidence="17" type="ORF">DCAR_0102104</name>
</gene>
<accession>A0AAF1AHN1</accession>
<feature type="binding site" evidence="12">
    <location>
        <position position="240"/>
    </location>
    <ligand>
        <name>ATP</name>
        <dbReference type="ChEBI" id="CHEBI:30616"/>
    </ligand>
</feature>
<dbReference type="EMBL" id="CP093343">
    <property type="protein sequence ID" value="WOG82933.1"/>
    <property type="molecule type" value="Genomic_DNA"/>
</dbReference>
<evidence type="ECO:0000259" key="15">
    <source>
        <dbReference type="Pfam" id="PF04928"/>
    </source>
</evidence>
<protein>
    <recommendedName>
        <fullName evidence="11">Poly(A) polymerase</fullName>
        <ecNumber evidence="11">2.7.7.19</ecNumber>
    </recommendedName>
</protein>
<dbReference type="GO" id="GO:0031123">
    <property type="term" value="P:RNA 3'-end processing"/>
    <property type="evidence" value="ECO:0007669"/>
    <property type="project" value="InterPro"/>
</dbReference>
<reference evidence="17" key="2">
    <citation type="submission" date="2022-03" db="EMBL/GenBank/DDBJ databases">
        <title>Draft title - Genomic analysis of global carrot germplasm unveils the trajectory of domestication and the origin of high carotenoid orange carrot.</title>
        <authorList>
            <person name="Iorizzo M."/>
            <person name="Ellison S."/>
            <person name="Senalik D."/>
            <person name="Macko-Podgorni A."/>
            <person name="Grzebelus D."/>
            <person name="Bostan H."/>
            <person name="Rolling W."/>
            <person name="Curaba J."/>
            <person name="Simon P."/>
        </authorList>
    </citation>
    <scope>NUCLEOTIDE SEQUENCE</scope>
    <source>
        <tissue evidence="17">Leaf</tissue>
    </source>
</reference>
<dbReference type="InterPro" id="IPR048840">
    <property type="entry name" value="PolA_pol_NTPase"/>
</dbReference>
<comment type="similarity">
    <text evidence="3 11">Belongs to the poly(A) polymerase family.</text>
</comment>
<dbReference type="Pfam" id="PF04928">
    <property type="entry name" value="PAP_central"/>
    <property type="match status" value="1"/>
</dbReference>
<comment type="catalytic activity">
    <reaction evidence="11">
        <text>RNA(n) + ATP = RNA(n)-3'-adenine ribonucleotide + diphosphate</text>
        <dbReference type="Rhea" id="RHEA:11332"/>
        <dbReference type="Rhea" id="RHEA-COMP:14527"/>
        <dbReference type="Rhea" id="RHEA-COMP:17347"/>
        <dbReference type="ChEBI" id="CHEBI:30616"/>
        <dbReference type="ChEBI" id="CHEBI:33019"/>
        <dbReference type="ChEBI" id="CHEBI:140395"/>
        <dbReference type="ChEBI" id="CHEBI:173115"/>
        <dbReference type="EC" id="2.7.7.19"/>
    </reaction>
</comment>
<keyword evidence="10 11" id="KW-0539">Nucleus</keyword>
<dbReference type="EC" id="2.7.7.19" evidence="11"/>
<dbReference type="AlphaFoldDB" id="A0AAF1AHN1"/>
<evidence type="ECO:0000256" key="5">
    <source>
        <dbReference type="ARBA" id="ARBA00022679"/>
    </source>
</evidence>
<feature type="binding site" evidence="13">
    <location>
        <position position="116"/>
    </location>
    <ligand>
        <name>Mg(2+)</name>
        <dbReference type="ChEBI" id="CHEBI:18420"/>
        <label>2</label>
        <note>catalytic</note>
    </ligand>
</feature>
<dbReference type="SUPFAM" id="SSF81301">
    <property type="entry name" value="Nucleotidyltransferase"/>
    <property type="match status" value="1"/>
</dbReference>
<keyword evidence="9 13" id="KW-0460">Magnesium</keyword>
<dbReference type="Pfam" id="PF04926">
    <property type="entry name" value="PAP_RNA-bind"/>
    <property type="match status" value="1"/>
</dbReference>
<evidence type="ECO:0000256" key="1">
    <source>
        <dbReference type="ARBA" id="ARBA00001936"/>
    </source>
</evidence>
<evidence type="ECO:0000259" key="16">
    <source>
        <dbReference type="Pfam" id="PF20750"/>
    </source>
</evidence>
<keyword evidence="8 11" id="KW-0067">ATP-binding</keyword>
<feature type="binding site" evidence="13">
    <location>
        <position position="116"/>
    </location>
    <ligand>
        <name>Mg(2+)</name>
        <dbReference type="ChEBI" id="CHEBI:18420"/>
        <label>1</label>
        <note>catalytic</note>
    </ligand>
</feature>
<evidence type="ECO:0000256" key="4">
    <source>
        <dbReference type="ARBA" id="ARBA00022664"/>
    </source>
</evidence>
<dbReference type="PIRSF" id="PIRSF018425">
    <property type="entry name" value="PolyA_polymerase"/>
    <property type="match status" value="1"/>
</dbReference>
<feature type="binding site" evidence="13">
    <location>
        <position position="118"/>
    </location>
    <ligand>
        <name>Mg(2+)</name>
        <dbReference type="ChEBI" id="CHEBI:18420"/>
        <label>1</label>
        <note>catalytic</note>
    </ligand>
</feature>
<evidence type="ECO:0000256" key="12">
    <source>
        <dbReference type="PIRSR" id="PIRSR018425-1"/>
    </source>
</evidence>
<evidence type="ECO:0000256" key="2">
    <source>
        <dbReference type="ARBA" id="ARBA00004123"/>
    </source>
</evidence>
<name>A0AAF1AHN1_DAUCS</name>
<dbReference type="InterPro" id="IPR007010">
    <property type="entry name" value="PolA_pol_RNA-bd_dom"/>
</dbReference>
<evidence type="ECO:0000256" key="11">
    <source>
        <dbReference type="PIRNR" id="PIRNR018425"/>
    </source>
</evidence>
<evidence type="ECO:0000313" key="17">
    <source>
        <dbReference type="EMBL" id="WOG82933.1"/>
    </source>
</evidence>
<comment type="cofactor">
    <cofactor evidence="13">
        <name>Mg(2+)</name>
        <dbReference type="ChEBI" id="CHEBI:18420"/>
    </cofactor>
    <text evidence="13">Binds 2 magnesium ions. Also active with manganese.</text>
</comment>
<comment type="function">
    <text evidence="11">Polymerase that creates the 3'-poly(A) tail of mRNA's.</text>
</comment>
<keyword evidence="5 11" id="KW-0808">Transferase</keyword>
<dbReference type="PANTHER" id="PTHR10682">
    <property type="entry name" value="POLY A POLYMERASE"/>
    <property type="match status" value="1"/>
</dbReference>
<feature type="binding site" evidence="12">
    <location>
        <position position="231"/>
    </location>
    <ligand>
        <name>ATP</name>
        <dbReference type="ChEBI" id="CHEBI:30616"/>
    </ligand>
</feature>
<dbReference type="Gene3D" id="3.30.70.590">
    <property type="entry name" value="Poly(A) polymerase predicted RNA binding domain"/>
    <property type="match status" value="1"/>
</dbReference>
<dbReference type="SUPFAM" id="SSF55003">
    <property type="entry name" value="PAP/Archaeal CCA-adding enzyme, C-terminal domain"/>
    <property type="match status" value="1"/>
</dbReference>
<dbReference type="FunFam" id="3.30.460.10:FF:000002">
    <property type="entry name" value="Poly(A) polymerase alpha, putative"/>
    <property type="match status" value="1"/>
</dbReference>
<dbReference type="InterPro" id="IPR014492">
    <property type="entry name" value="PolyA_polymerase"/>
</dbReference>
<keyword evidence="18" id="KW-1185">Reference proteome</keyword>
<dbReference type="Proteomes" id="UP000077755">
    <property type="component" value="Chromosome 1"/>
</dbReference>
<evidence type="ECO:0000256" key="10">
    <source>
        <dbReference type="ARBA" id="ARBA00023242"/>
    </source>
</evidence>
<feature type="binding site" evidence="13">
    <location>
        <position position="170"/>
    </location>
    <ligand>
        <name>Mg(2+)</name>
        <dbReference type="ChEBI" id="CHEBI:18420"/>
        <label>2</label>
        <note>catalytic</note>
    </ligand>
</feature>
<feature type="domain" description="Poly(A) polymerase nucleotidyltransferase" evidence="16">
    <location>
        <begin position="26"/>
        <end position="217"/>
    </location>
</feature>
<feature type="binding site" evidence="12">
    <location>
        <position position="170"/>
    </location>
    <ligand>
        <name>ATP</name>
        <dbReference type="ChEBI" id="CHEBI:30616"/>
    </ligand>
</feature>
<sequence length="523" mass="60425">MGESKSKIGDSTLSRHKATTIQFDLTKPLSLSGPSNADIRRNAMLHKFLITSGVYESLEETERREEVLAQIRQIAKDCVKQVTSEKGYSSKWVKNANVVIFPYGSYRLGVHGPGADIDTLCVGPYNVRLQEFFSYLHKILAKMDEVTNLQTILDSYVPVLKFKFQGILIDLVYAPIYFRIVPNDLDLSHNSVLGYVDKKAVPSLNGYRVANKILELVPNVENFRTTLRCLKLWGNRRGLYSNVTGFLGGINWAILVARVCQLYPNANPSMLVCRFFRVYTEWKWPNPVMLCPLVESNRRRFHVWDPRKYLKDRTSVMPIITPVYPSTNSSYNVSTTTLNIIKDQFEFGKKMCEQIELRNGQWDSLFEFYPFFEAYPCYLLINVSASDEEDLLDWKGFVKSRLMKLTLKIERAHEKLQCHPCTNAYTDESISPARHCAFFMGLKRKKEETTEEVHMQTNEEVNVLATGAQFADEVKGRYPNWKQTMDINLNLVRREEMPSYVFRQQSVYMLSFKQLSKLTNVTK</sequence>
<evidence type="ECO:0000256" key="3">
    <source>
        <dbReference type="ARBA" id="ARBA00010912"/>
    </source>
</evidence>
<dbReference type="CDD" id="cd05402">
    <property type="entry name" value="NT_PAP_TUTase"/>
    <property type="match status" value="1"/>
</dbReference>
<evidence type="ECO:0000256" key="13">
    <source>
        <dbReference type="PIRSR" id="PIRSR018425-2"/>
    </source>
</evidence>